<dbReference type="EMBL" id="BMNL01000001">
    <property type="protein sequence ID" value="GGP19745.1"/>
    <property type="molecule type" value="Genomic_DNA"/>
</dbReference>
<reference evidence="1" key="1">
    <citation type="journal article" date="2014" name="Int. J. Syst. Evol. Microbiol.">
        <title>Complete genome sequence of Corynebacterium casei LMG S-19264T (=DSM 44701T), isolated from a smear-ripened cheese.</title>
        <authorList>
            <consortium name="US DOE Joint Genome Institute (JGI-PGF)"/>
            <person name="Walter F."/>
            <person name="Albersmeier A."/>
            <person name="Kalinowski J."/>
            <person name="Ruckert C."/>
        </authorList>
    </citation>
    <scope>NUCLEOTIDE SEQUENCE</scope>
    <source>
        <strain evidence="1">JCM 10088</strain>
    </source>
</reference>
<keyword evidence="2" id="KW-1185">Reference proteome</keyword>
<accession>A0A830GUF7</accession>
<evidence type="ECO:0000313" key="1">
    <source>
        <dbReference type="EMBL" id="GGP19745.1"/>
    </source>
</evidence>
<name>A0A830GUF7_9CREN</name>
<dbReference type="Proteomes" id="UP000610960">
    <property type="component" value="Unassembled WGS sequence"/>
</dbReference>
<reference evidence="1" key="2">
    <citation type="submission" date="2020-09" db="EMBL/GenBank/DDBJ databases">
        <authorList>
            <person name="Sun Q."/>
            <person name="Ohkuma M."/>
        </authorList>
    </citation>
    <scope>NUCLEOTIDE SEQUENCE</scope>
    <source>
        <strain evidence="1">JCM 10088</strain>
    </source>
</reference>
<evidence type="ECO:0000313" key="2">
    <source>
        <dbReference type="Proteomes" id="UP000610960"/>
    </source>
</evidence>
<gene>
    <name evidence="1" type="ORF">GCM10007981_04670</name>
</gene>
<comment type="caution">
    <text evidence="1">The sequence shown here is derived from an EMBL/GenBank/DDBJ whole genome shotgun (WGS) entry which is preliminary data.</text>
</comment>
<dbReference type="AlphaFoldDB" id="A0A830GUF7"/>
<proteinExistence type="predicted"/>
<protein>
    <submittedName>
        <fullName evidence="1">Uncharacterized protein</fullName>
    </submittedName>
</protein>
<sequence length="163" mass="17635">MTGIAVQGLQSRLRGAGWVGLVEFLGPGEFLLIRFDGVERVGRGGVVAARLERAPCPHRLIPDGDASVDELMDRVRRGGVLLVRRERRLAVEPGRLGLRVEDYASHYSRPVRVWMGWPGARGVGVGRAARPCILGGLECYSCQAGAITINKLLEALGAPITLR</sequence>
<organism evidence="1 2">
    <name type="scientific">Thermocladium modestius</name>
    <dbReference type="NCBI Taxonomy" id="62609"/>
    <lineage>
        <taxon>Archaea</taxon>
        <taxon>Thermoproteota</taxon>
        <taxon>Thermoprotei</taxon>
        <taxon>Thermoproteales</taxon>
        <taxon>Thermoproteaceae</taxon>
        <taxon>Thermocladium</taxon>
    </lineage>
</organism>